<protein>
    <submittedName>
        <fullName evidence="1">Uncharacterized protein</fullName>
    </submittedName>
</protein>
<name>A0A221SZ59_9DEIO</name>
<dbReference type="Proteomes" id="UP000259030">
    <property type="component" value="Chromosome"/>
</dbReference>
<evidence type="ECO:0000313" key="1">
    <source>
        <dbReference type="EMBL" id="ASN81924.1"/>
    </source>
</evidence>
<dbReference type="STRING" id="317577.GCA_000419625_00910"/>
<evidence type="ECO:0000313" key="2">
    <source>
        <dbReference type="Proteomes" id="UP000259030"/>
    </source>
</evidence>
<dbReference type="EMBL" id="CP021081">
    <property type="protein sequence ID" value="ASN81924.1"/>
    <property type="molecule type" value="Genomic_DNA"/>
</dbReference>
<dbReference type="AlphaFoldDB" id="A0A221SZ59"/>
<reference evidence="1 2" key="1">
    <citation type="submission" date="2017-05" db="EMBL/GenBank/DDBJ databases">
        <title>The complete genome sequence of Deinococcus ficus isolated from the rhizosphere of the Ficus religiosa L. in Taiwan.</title>
        <authorList>
            <person name="Wu K.-M."/>
            <person name="Liao T.-L."/>
            <person name="Liu Y.-M."/>
            <person name="Young C.-C."/>
            <person name="Tsai S.-F."/>
        </authorList>
    </citation>
    <scope>NUCLEOTIDE SEQUENCE [LARGE SCALE GENOMIC DNA]</scope>
    <source>
        <strain evidence="1 2">CC-FR2-10</strain>
    </source>
</reference>
<sequence>MKVGLLHSDAARLGAYWKAYLKELGVDLVTPTLPDAEALQVGRDSLPGESVNVQLALGRILGLGRVDAVLVPRWSAVNGDAWSEALTELLPRRISGLPLLIPVPDGPPDLENAAAEVGLRLSQNGGRVRLALERARLLASPREEMPMLSRAGRATVAVIGPRALLAEPHLSAPLRAELDRLGLHAVYSPDLPHGDVMKRAERMEQPAPTAGERELFGAASLLSGKGGVRGLLFVTSARDGATHAALDRLAARQHKPTLVLELDADQTDFTALEAFRDRVTLGEGGAGEGA</sequence>
<organism evidence="1 2">
    <name type="scientific">Deinococcus ficus</name>
    <dbReference type="NCBI Taxonomy" id="317577"/>
    <lineage>
        <taxon>Bacteria</taxon>
        <taxon>Thermotogati</taxon>
        <taxon>Deinococcota</taxon>
        <taxon>Deinococci</taxon>
        <taxon>Deinococcales</taxon>
        <taxon>Deinococcaceae</taxon>
        <taxon>Deinococcus</taxon>
    </lineage>
</organism>
<gene>
    <name evidence="1" type="ORF">DFI_01190</name>
</gene>
<dbReference type="KEGG" id="dfc:DFI_01190"/>
<keyword evidence="2" id="KW-1185">Reference proteome</keyword>
<proteinExistence type="predicted"/>
<accession>A0A221SZ59</accession>
<dbReference type="RefSeq" id="WP_027463572.1">
    <property type="nucleotide sequence ID" value="NZ_BNAK01000007.1"/>
</dbReference>